<evidence type="ECO:0000256" key="6">
    <source>
        <dbReference type="ARBA" id="ARBA00047884"/>
    </source>
</evidence>
<dbReference type="InterPro" id="IPR023080">
    <property type="entry name" value="DadA"/>
</dbReference>
<dbReference type="NCBIfam" id="NF001933">
    <property type="entry name" value="PRK00711.1"/>
    <property type="match status" value="1"/>
</dbReference>
<gene>
    <name evidence="7" type="primary">dadA</name>
    <name evidence="9" type="ORF">SAMN05421643_11382</name>
</gene>
<dbReference type="GO" id="GO:0005737">
    <property type="term" value="C:cytoplasm"/>
    <property type="evidence" value="ECO:0007669"/>
    <property type="project" value="TreeGrafter"/>
</dbReference>
<comment type="catalytic activity">
    <reaction evidence="6 7">
        <text>a D-alpha-amino acid + A + H2O = a 2-oxocarboxylate + AH2 + NH4(+)</text>
        <dbReference type="Rhea" id="RHEA:18125"/>
        <dbReference type="ChEBI" id="CHEBI:13193"/>
        <dbReference type="ChEBI" id="CHEBI:15377"/>
        <dbReference type="ChEBI" id="CHEBI:17499"/>
        <dbReference type="ChEBI" id="CHEBI:28938"/>
        <dbReference type="ChEBI" id="CHEBI:35179"/>
        <dbReference type="ChEBI" id="CHEBI:59871"/>
    </reaction>
</comment>
<sequence>MRVIVLGSGVIGVASAYYLAQQGATVTVLDRQSGPAEETSFGNAGQISPGYSTPWAAPGIPFKAVKWMFQHHAPLAINIDGSMWQLNWMAQMLKNCNPNSYAINKERMTRVAEYSRDCLRELRKETGISYEHRSKGTLQVFRNEAQLDAVQRDIQVLKECGVDYELLLKDELAKVEPALEHAKDKLVGGLHLPNDETGDCYMFTNALADLAKGLGVDFKFNQNVERLVVEGDEIKGVVVDGKVLTADRYVLAFGSYSRDFLKPLNLNLPVYPVKGYSLTIPIVDPAFAPQSTVLDETYKIAITRFDQRIRVGGMAELSGFNHGLNTDRRATLEMVTQDLFPGGDLAQASFWTGLRPMTPDSTPIIGATGYKNLFLNTGHGTLGWTMACGSGKLISDLVMNHKPDISTDGLSILRYPHAA</sequence>
<dbReference type="STRING" id="595670.SAMN05421643_11382"/>
<comment type="cofactor">
    <cofactor evidence="1 7">
        <name>FAD</name>
        <dbReference type="ChEBI" id="CHEBI:57692"/>
    </cofactor>
</comment>
<evidence type="ECO:0000313" key="9">
    <source>
        <dbReference type="EMBL" id="SDY53986.1"/>
    </source>
</evidence>
<dbReference type="EMBL" id="FNPK01000013">
    <property type="protein sequence ID" value="SDY53986.1"/>
    <property type="molecule type" value="Genomic_DNA"/>
</dbReference>
<dbReference type="GO" id="GO:0055130">
    <property type="term" value="P:D-alanine catabolic process"/>
    <property type="evidence" value="ECO:0007669"/>
    <property type="project" value="TreeGrafter"/>
</dbReference>
<evidence type="ECO:0000256" key="7">
    <source>
        <dbReference type="HAMAP-Rule" id="MF_01202"/>
    </source>
</evidence>
<dbReference type="InterPro" id="IPR006076">
    <property type="entry name" value="FAD-dep_OxRdtase"/>
</dbReference>
<organism evidence="9 10">
    <name type="scientific">Acinetobacter kyonggiensis</name>
    <dbReference type="NCBI Taxonomy" id="595670"/>
    <lineage>
        <taxon>Bacteria</taxon>
        <taxon>Pseudomonadati</taxon>
        <taxon>Pseudomonadota</taxon>
        <taxon>Gammaproteobacteria</taxon>
        <taxon>Moraxellales</taxon>
        <taxon>Moraxellaceae</taxon>
        <taxon>Acinetobacter</taxon>
    </lineage>
</organism>
<evidence type="ECO:0000256" key="3">
    <source>
        <dbReference type="ARBA" id="ARBA00022630"/>
    </source>
</evidence>
<dbReference type="SUPFAM" id="SSF51905">
    <property type="entry name" value="FAD/NAD(P)-binding domain"/>
    <property type="match status" value="1"/>
</dbReference>
<evidence type="ECO:0000256" key="4">
    <source>
        <dbReference type="ARBA" id="ARBA00022827"/>
    </source>
</evidence>
<evidence type="ECO:0000256" key="1">
    <source>
        <dbReference type="ARBA" id="ARBA00001974"/>
    </source>
</evidence>
<dbReference type="RefSeq" id="WP_092690790.1">
    <property type="nucleotide sequence ID" value="NZ_FNPK01000013.1"/>
</dbReference>
<dbReference type="Proteomes" id="UP000199035">
    <property type="component" value="Unassembled WGS sequence"/>
</dbReference>
<dbReference type="GO" id="GO:0008718">
    <property type="term" value="F:D-amino-acid dehydrogenase activity"/>
    <property type="evidence" value="ECO:0007669"/>
    <property type="project" value="UniProtKB-UniRule"/>
</dbReference>
<feature type="domain" description="FAD dependent oxidoreductase" evidence="8">
    <location>
        <begin position="2"/>
        <end position="397"/>
    </location>
</feature>
<dbReference type="PANTHER" id="PTHR13847">
    <property type="entry name" value="SARCOSINE DEHYDROGENASE-RELATED"/>
    <property type="match status" value="1"/>
</dbReference>
<dbReference type="InterPro" id="IPR036188">
    <property type="entry name" value="FAD/NAD-bd_sf"/>
</dbReference>
<dbReference type="PANTHER" id="PTHR13847:SF280">
    <property type="entry name" value="D-AMINO ACID DEHYDROGENASE"/>
    <property type="match status" value="1"/>
</dbReference>
<comment type="similarity">
    <text evidence="2 7">Belongs to the DadA oxidoreductase family.</text>
</comment>
<evidence type="ECO:0000256" key="2">
    <source>
        <dbReference type="ARBA" id="ARBA00009410"/>
    </source>
</evidence>
<dbReference type="Gene3D" id="3.50.50.60">
    <property type="entry name" value="FAD/NAD(P)-binding domain"/>
    <property type="match status" value="2"/>
</dbReference>
<keyword evidence="3 7" id="KW-0285">Flavoprotein</keyword>
<evidence type="ECO:0000259" key="8">
    <source>
        <dbReference type="Pfam" id="PF01266"/>
    </source>
</evidence>
<protein>
    <recommendedName>
        <fullName evidence="7">D-amino acid dehydrogenase</fullName>
        <ecNumber evidence="7">1.4.99.-</ecNumber>
    </recommendedName>
</protein>
<keyword evidence="5 7" id="KW-0560">Oxidoreductase</keyword>
<comment type="function">
    <text evidence="7">Oxidative deamination of D-amino acids.</text>
</comment>
<dbReference type="EC" id="1.4.99.-" evidence="7"/>
<accession>A0A1H3KPK3</accession>
<dbReference type="Gene3D" id="3.30.9.10">
    <property type="entry name" value="D-Amino Acid Oxidase, subunit A, domain 2"/>
    <property type="match status" value="1"/>
</dbReference>
<evidence type="ECO:0000256" key="5">
    <source>
        <dbReference type="ARBA" id="ARBA00023002"/>
    </source>
</evidence>
<keyword evidence="10" id="KW-1185">Reference proteome</keyword>
<dbReference type="GO" id="GO:0005886">
    <property type="term" value="C:plasma membrane"/>
    <property type="evidence" value="ECO:0007669"/>
    <property type="project" value="TreeGrafter"/>
</dbReference>
<dbReference type="HAMAP" id="MF_01202">
    <property type="entry name" value="DadA"/>
    <property type="match status" value="1"/>
</dbReference>
<dbReference type="FunFam" id="3.50.50.60:FF:000020">
    <property type="entry name" value="D-amino acid dehydrogenase"/>
    <property type="match status" value="1"/>
</dbReference>
<dbReference type="AlphaFoldDB" id="A0A1H3KPK3"/>
<feature type="binding site" evidence="7">
    <location>
        <begin position="3"/>
        <end position="17"/>
    </location>
    <ligand>
        <name>FAD</name>
        <dbReference type="ChEBI" id="CHEBI:57692"/>
    </ligand>
</feature>
<name>A0A1H3KPK3_9GAMM</name>
<reference evidence="10" key="1">
    <citation type="submission" date="2016-10" db="EMBL/GenBank/DDBJ databases">
        <authorList>
            <person name="Varghese N."/>
            <person name="Submissions S."/>
        </authorList>
    </citation>
    <scope>NUCLEOTIDE SEQUENCE [LARGE SCALE GENOMIC DNA]</scope>
    <source>
        <strain evidence="10">ANC 5109</strain>
    </source>
</reference>
<keyword evidence="4 7" id="KW-0274">FAD</keyword>
<dbReference type="SUPFAM" id="SSF54373">
    <property type="entry name" value="FAD-linked reductases, C-terminal domain"/>
    <property type="match status" value="1"/>
</dbReference>
<dbReference type="Pfam" id="PF01266">
    <property type="entry name" value="DAO"/>
    <property type="match status" value="1"/>
</dbReference>
<evidence type="ECO:0000313" key="10">
    <source>
        <dbReference type="Proteomes" id="UP000199035"/>
    </source>
</evidence>
<proteinExistence type="inferred from homology"/>